<reference evidence="1 2" key="1">
    <citation type="submission" date="2012-06" db="EMBL/GenBank/DDBJ databases">
        <title>Complete sequence of plasmid 2 of Mycobacterium chubuense NBB4.</title>
        <authorList>
            <consortium name="US DOE Joint Genome Institute"/>
            <person name="Lucas S."/>
            <person name="Han J."/>
            <person name="Lapidus A."/>
            <person name="Cheng J.-F."/>
            <person name="Goodwin L."/>
            <person name="Pitluck S."/>
            <person name="Peters L."/>
            <person name="Mikhailova N."/>
            <person name="Teshima H."/>
            <person name="Detter J.C."/>
            <person name="Han C."/>
            <person name="Tapia R."/>
            <person name="Land M."/>
            <person name="Hauser L."/>
            <person name="Kyrpides N."/>
            <person name="Ivanova N."/>
            <person name="Pagani I."/>
            <person name="Mattes T."/>
            <person name="Holmes A."/>
            <person name="Rutledge P."/>
            <person name="Paulsen I."/>
            <person name="Coleman N."/>
            <person name="Woyke T."/>
        </authorList>
    </citation>
    <scope>NUCLEOTIDE SEQUENCE [LARGE SCALE GENOMIC DNA]</scope>
    <source>
        <strain evidence="1 2">NBB4</strain>
        <plasmid evidence="1 2">pMYCCH.02</plasmid>
    </source>
</reference>
<proteinExistence type="predicted"/>
<dbReference type="Proteomes" id="UP000006057">
    <property type="component" value="Plasmid pMYCCH.02"/>
</dbReference>
<accession>I4BTI6</accession>
<protein>
    <recommendedName>
        <fullName evidence="3">Three-Cys-motif partner protein</fullName>
    </recommendedName>
</protein>
<sequence length="370" mass="41471" precursor="true">MSPKPKKAFELRPCPPHTAAKHALLRRYLGAWFPIIARWNKRVIYYDAFAGPGEYLGGSPGSPIIALQTLIEHAAFATMSGTEFVFLFNEQDEGCVSHLGEQVAAIQAAHQPWPANVKIDINNSTFIDLTTEILDDIDKKEAKLAPTFAFVDPVGVKATPMAILKRLTDFPKAEMLVYFANEASVRWSGSGQIDKALQDLFGTDEFKGVATLAPGESADFVHDLYKQRLHDECNFPYIQSFTMYDDRGKRVYDLFYCTREPIGMSRMKEAMWKVAPSGDFTFRDRFANQEVIFAEVVDTEPLRKHLLEYFRGQAVTIETVLAHVVVATPYLETHVKTKTLRPMQAAGQISSPNQNRPGTFPNGTIVQFPA</sequence>
<keyword evidence="2" id="KW-1185">Reference proteome</keyword>
<dbReference type="InterPro" id="IPR031009">
    <property type="entry name" value="Tcm_partner"/>
</dbReference>
<gene>
    <name evidence="1" type="ordered locus">Mycch_5991</name>
</gene>
<name>I4BTI6_MYCCN</name>
<dbReference type="NCBIfam" id="TIGR04474">
    <property type="entry name" value="tcm_partner"/>
    <property type="match status" value="1"/>
</dbReference>
<organism evidence="1 2">
    <name type="scientific">Mycolicibacterium chubuense (strain NBB4)</name>
    <name type="common">Mycobacterium chubuense</name>
    <dbReference type="NCBI Taxonomy" id="710421"/>
    <lineage>
        <taxon>Bacteria</taxon>
        <taxon>Bacillati</taxon>
        <taxon>Actinomycetota</taxon>
        <taxon>Actinomycetes</taxon>
        <taxon>Mycobacteriales</taxon>
        <taxon>Mycobacteriaceae</taxon>
        <taxon>Mycolicibacterium</taxon>
    </lineage>
</organism>
<evidence type="ECO:0008006" key="3">
    <source>
        <dbReference type="Google" id="ProtNLM"/>
    </source>
</evidence>
<geneLocation type="plasmid" evidence="1 2">
    <name>pMYCCH.02</name>
</geneLocation>
<keyword evidence="1" id="KW-0614">Plasmid</keyword>
<evidence type="ECO:0000313" key="1">
    <source>
        <dbReference type="EMBL" id="AFM20593.1"/>
    </source>
</evidence>
<dbReference type="RefSeq" id="WP_014805834.1">
    <property type="nucleotide sequence ID" value="NC_018023.1"/>
</dbReference>
<evidence type="ECO:0000313" key="2">
    <source>
        <dbReference type="Proteomes" id="UP000006057"/>
    </source>
</evidence>
<dbReference type="EMBL" id="CP003055">
    <property type="protein sequence ID" value="AFM20593.1"/>
    <property type="molecule type" value="Genomic_DNA"/>
</dbReference>
<dbReference type="PATRIC" id="fig|710421.3.peg.5967"/>
<dbReference type="OrthoDB" id="5070486at2"/>
<dbReference type="KEGG" id="mcb:Mycch_5991"/>
<dbReference type="AlphaFoldDB" id="I4BTI6"/>
<dbReference type="HOGENOM" id="CLU_063017_0_0_11"/>